<protein>
    <submittedName>
        <fullName evidence="2">DNA-deoxyinosine glycosylase</fullName>
    </submittedName>
</protein>
<proteinExistence type="predicted"/>
<dbReference type="SMART" id="SM00986">
    <property type="entry name" value="UDG"/>
    <property type="match status" value="1"/>
</dbReference>
<dbReference type="NCBIfam" id="TIGR04274">
    <property type="entry name" value="hypoxanDNAglyco"/>
    <property type="match status" value="1"/>
</dbReference>
<dbReference type="InterPro" id="IPR005122">
    <property type="entry name" value="Uracil-DNA_glycosylase-like"/>
</dbReference>
<keyword evidence="3" id="KW-1185">Reference proteome</keyword>
<dbReference type="KEGG" id="doe:DENOEST_1405"/>
<dbReference type="InterPro" id="IPR026353">
    <property type="entry name" value="Hypoxan-DNA_Glyclase"/>
</dbReference>
<gene>
    <name evidence="2" type="ORF">DENOEST_1405</name>
</gene>
<dbReference type="Pfam" id="PF03167">
    <property type="entry name" value="UDG"/>
    <property type="match status" value="1"/>
</dbReference>
<dbReference type="InterPro" id="IPR036895">
    <property type="entry name" value="Uracil-DNA_glycosylase-like_sf"/>
</dbReference>
<organism evidence="2 3">
    <name type="scientific">Denitratisoma oestradiolicum</name>
    <dbReference type="NCBI Taxonomy" id="311182"/>
    <lineage>
        <taxon>Bacteria</taxon>
        <taxon>Pseudomonadati</taxon>
        <taxon>Pseudomonadota</taxon>
        <taxon>Betaproteobacteria</taxon>
        <taxon>Nitrosomonadales</taxon>
        <taxon>Sterolibacteriaceae</taxon>
        <taxon>Denitratisoma</taxon>
    </lineage>
</organism>
<dbReference type="EMBL" id="LR778301">
    <property type="protein sequence ID" value="CAB1368570.1"/>
    <property type="molecule type" value="Genomic_DNA"/>
</dbReference>
<name>A0A6S6XUP4_9PROT</name>
<dbReference type="AlphaFoldDB" id="A0A6S6XUP4"/>
<evidence type="ECO:0000259" key="1">
    <source>
        <dbReference type="SMART" id="SM00986"/>
    </source>
</evidence>
<reference evidence="2 3" key="1">
    <citation type="submission" date="2020-03" db="EMBL/GenBank/DDBJ databases">
        <authorList>
            <consortium name="Genoscope - CEA"/>
            <person name="William W."/>
        </authorList>
    </citation>
    <scope>NUCLEOTIDE SEQUENCE [LARGE SCALE GENOMIC DNA]</scope>
    <source>
        <strain evidence="3">DSM 16959</strain>
    </source>
</reference>
<dbReference type="RefSeq" id="WP_145769674.1">
    <property type="nucleotide sequence ID" value="NZ_LR778301.1"/>
</dbReference>
<evidence type="ECO:0000313" key="2">
    <source>
        <dbReference type="EMBL" id="CAB1368570.1"/>
    </source>
</evidence>
<sequence length="178" mass="19433">MASPLLQGLPPIIDAGTRVLILGSFPSVASLEAGRYYAHSRNQFWPILAQVLACPLQSMPYGEVQAALRQAGLGIWDVYGRCRRQGSLDSAIQDGEPNDFQRLSSLAPHLERVCFNGSMAGKFAPRLAALGYEVRLLPSTSPAYTLAFEQKLECWKEVLVPALTRKISLARCGTRNTG</sequence>
<dbReference type="Gene3D" id="3.40.470.10">
    <property type="entry name" value="Uracil-DNA glycosylase-like domain"/>
    <property type="match status" value="1"/>
</dbReference>
<dbReference type="CDD" id="cd10032">
    <property type="entry name" value="UDG-F6_HDG"/>
    <property type="match status" value="1"/>
</dbReference>
<accession>A0A6S6XUP4</accession>
<dbReference type="SMART" id="SM00987">
    <property type="entry name" value="UreE_C"/>
    <property type="match status" value="1"/>
</dbReference>
<dbReference type="SUPFAM" id="SSF52141">
    <property type="entry name" value="Uracil-DNA glycosylase-like"/>
    <property type="match status" value="1"/>
</dbReference>
<dbReference type="Proteomes" id="UP000515733">
    <property type="component" value="Chromosome"/>
</dbReference>
<dbReference type="OrthoDB" id="9799921at2"/>
<feature type="domain" description="Uracil-DNA glycosylase-like" evidence="1">
    <location>
        <begin position="10"/>
        <end position="159"/>
    </location>
</feature>
<evidence type="ECO:0000313" key="3">
    <source>
        <dbReference type="Proteomes" id="UP000515733"/>
    </source>
</evidence>